<sequence>MAEEPWGELLSFQTFQNKLPLGAAYGYGGEDLQGLCQREFARLGEIIYLDHAGTALYPESLLKAFTDDLSTNVYGNPHSQNISSKLTYDTIEHIRFR</sequence>
<dbReference type="SUPFAM" id="SSF53383">
    <property type="entry name" value="PLP-dependent transferases"/>
    <property type="match status" value="1"/>
</dbReference>
<dbReference type="Proteomes" id="UP000695026">
    <property type="component" value="Unplaced"/>
</dbReference>
<dbReference type="AlphaFoldDB" id="A0A9F2RBD1"/>
<reference evidence="2" key="1">
    <citation type="submission" date="2025-08" db="UniProtKB">
        <authorList>
            <consortium name="RefSeq"/>
        </authorList>
    </citation>
    <scope>IDENTIFICATION</scope>
    <source>
        <tissue evidence="2">Liver</tissue>
    </source>
</reference>
<evidence type="ECO:0000313" key="1">
    <source>
        <dbReference type="Proteomes" id="UP000695026"/>
    </source>
</evidence>
<protein>
    <submittedName>
        <fullName evidence="2">Molybdenum cofactor sulfurase-like</fullName>
    </submittedName>
</protein>
<keyword evidence="1" id="KW-1185">Reference proteome</keyword>
<gene>
    <name evidence="2" type="primary">LOC103060992</name>
</gene>
<dbReference type="InterPro" id="IPR015424">
    <property type="entry name" value="PyrdxlP-dep_Trfase"/>
</dbReference>
<organism evidence="1 2">
    <name type="scientific">Python bivittatus</name>
    <name type="common">Burmese python</name>
    <name type="synonym">Python molurus bivittatus</name>
    <dbReference type="NCBI Taxonomy" id="176946"/>
    <lineage>
        <taxon>Eukaryota</taxon>
        <taxon>Metazoa</taxon>
        <taxon>Chordata</taxon>
        <taxon>Craniata</taxon>
        <taxon>Vertebrata</taxon>
        <taxon>Euteleostomi</taxon>
        <taxon>Lepidosauria</taxon>
        <taxon>Squamata</taxon>
        <taxon>Bifurcata</taxon>
        <taxon>Unidentata</taxon>
        <taxon>Episquamata</taxon>
        <taxon>Toxicofera</taxon>
        <taxon>Serpentes</taxon>
        <taxon>Henophidia</taxon>
        <taxon>Pythonidae</taxon>
        <taxon>Python</taxon>
    </lineage>
</organism>
<dbReference type="InterPro" id="IPR015421">
    <property type="entry name" value="PyrdxlP-dep_Trfase_major"/>
</dbReference>
<name>A0A9F2RBD1_PYTBI</name>
<dbReference type="RefSeq" id="XP_007442731.1">
    <property type="nucleotide sequence ID" value="XM_007442669.3"/>
</dbReference>
<dbReference type="OrthoDB" id="420046at2759"/>
<dbReference type="GeneID" id="103060992"/>
<dbReference type="KEGG" id="pbi:103060992"/>
<proteinExistence type="predicted"/>
<evidence type="ECO:0000313" key="2">
    <source>
        <dbReference type="RefSeq" id="XP_007442731.1"/>
    </source>
</evidence>
<dbReference type="Gene3D" id="3.40.640.10">
    <property type="entry name" value="Type I PLP-dependent aspartate aminotransferase-like (Major domain)"/>
    <property type="match status" value="1"/>
</dbReference>
<accession>A0A9F2RBD1</accession>